<dbReference type="PANTHER" id="PTHR34873">
    <property type="entry name" value="SSR1766 PROTEIN"/>
    <property type="match status" value="1"/>
</dbReference>
<comment type="similarity">
    <text evidence="1">Belongs to the HicA mRNA interferase family.</text>
</comment>
<dbReference type="InterPro" id="IPR038570">
    <property type="entry name" value="HicA_sf"/>
</dbReference>
<dbReference type="GO" id="GO:0016787">
    <property type="term" value="F:hydrolase activity"/>
    <property type="evidence" value="ECO:0007669"/>
    <property type="project" value="UniProtKB-KW"/>
</dbReference>
<dbReference type="GO" id="GO:0003729">
    <property type="term" value="F:mRNA binding"/>
    <property type="evidence" value="ECO:0007669"/>
    <property type="project" value="InterPro"/>
</dbReference>
<keyword evidence="3" id="KW-0540">Nuclease</keyword>
<evidence type="ECO:0000256" key="7">
    <source>
        <dbReference type="ARBA" id="ARBA00023016"/>
    </source>
</evidence>
<dbReference type="Pfam" id="PF07927">
    <property type="entry name" value="HicA_toxin"/>
    <property type="match status" value="1"/>
</dbReference>
<evidence type="ECO:0000313" key="8">
    <source>
        <dbReference type="EMBL" id="PIR99060.1"/>
    </source>
</evidence>
<evidence type="ECO:0000256" key="1">
    <source>
        <dbReference type="ARBA" id="ARBA00006620"/>
    </source>
</evidence>
<evidence type="ECO:0000256" key="4">
    <source>
        <dbReference type="ARBA" id="ARBA00022759"/>
    </source>
</evidence>
<keyword evidence="5" id="KW-0378">Hydrolase</keyword>
<evidence type="ECO:0000256" key="5">
    <source>
        <dbReference type="ARBA" id="ARBA00022801"/>
    </source>
</evidence>
<dbReference type="GO" id="GO:0004519">
    <property type="term" value="F:endonuclease activity"/>
    <property type="evidence" value="ECO:0007669"/>
    <property type="project" value="UniProtKB-KW"/>
</dbReference>
<organism evidence="8 9">
    <name type="scientific">Candidatus Collierbacteria bacterium CG10_big_fil_rev_8_21_14_0_10_44_9</name>
    <dbReference type="NCBI Taxonomy" id="1974535"/>
    <lineage>
        <taxon>Bacteria</taxon>
        <taxon>Candidatus Collieribacteriota</taxon>
    </lineage>
</organism>
<dbReference type="EMBL" id="PFAF01000029">
    <property type="protein sequence ID" value="PIR99060.1"/>
    <property type="molecule type" value="Genomic_DNA"/>
</dbReference>
<reference evidence="9" key="1">
    <citation type="submission" date="2017-09" db="EMBL/GenBank/DDBJ databases">
        <title>Depth-based differentiation of microbial function through sediment-hosted aquifers and enrichment of novel symbionts in the deep terrestrial subsurface.</title>
        <authorList>
            <person name="Probst A.J."/>
            <person name="Ladd B."/>
            <person name="Jarett J.K."/>
            <person name="Geller-Mcgrath D.E."/>
            <person name="Sieber C.M.K."/>
            <person name="Emerson J.B."/>
            <person name="Anantharaman K."/>
            <person name="Thomas B.C."/>
            <person name="Malmstrom R."/>
            <person name="Stieglmeier M."/>
            <person name="Klingl A."/>
            <person name="Woyke T."/>
            <person name="Ryan C.M."/>
            <person name="Banfield J.F."/>
        </authorList>
    </citation>
    <scope>NUCLEOTIDE SEQUENCE [LARGE SCALE GENOMIC DNA]</scope>
</reference>
<dbReference type="Gene3D" id="3.30.920.30">
    <property type="entry name" value="Hypothetical protein"/>
    <property type="match status" value="1"/>
</dbReference>
<dbReference type="AlphaFoldDB" id="A0A2H0VL55"/>
<dbReference type="InterPro" id="IPR012933">
    <property type="entry name" value="HicA_mRNA_interferase"/>
</dbReference>
<keyword evidence="7" id="KW-0346">Stress response</keyword>
<keyword evidence="6" id="KW-0694">RNA-binding</keyword>
<protein>
    <submittedName>
        <fullName evidence="8">Addiction module toxin, HicA family</fullName>
    </submittedName>
</protein>
<gene>
    <name evidence="8" type="ORF">COT87_01580</name>
</gene>
<dbReference type="PANTHER" id="PTHR34873:SF3">
    <property type="entry name" value="ADDICTION MODULE TOXIN, HICA FAMILY"/>
    <property type="match status" value="1"/>
</dbReference>
<dbReference type="SUPFAM" id="SSF54786">
    <property type="entry name" value="YcfA/nrd intein domain"/>
    <property type="match status" value="1"/>
</dbReference>
<comment type="caution">
    <text evidence="8">The sequence shown here is derived from an EMBL/GenBank/DDBJ whole genome shotgun (WGS) entry which is preliminary data.</text>
</comment>
<evidence type="ECO:0000313" key="9">
    <source>
        <dbReference type="Proteomes" id="UP000230796"/>
    </source>
</evidence>
<evidence type="ECO:0000256" key="2">
    <source>
        <dbReference type="ARBA" id="ARBA00022649"/>
    </source>
</evidence>
<evidence type="ECO:0000256" key="6">
    <source>
        <dbReference type="ARBA" id="ARBA00022884"/>
    </source>
</evidence>
<accession>A0A2H0VL55</accession>
<evidence type="ECO:0000256" key="3">
    <source>
        <dbReference type="ARBA" id="ARBA00022722"/>
    </source>
</evidence>
<sequence length="67" mass="7850">MSKLPVLKPKEIVKILKKNGFQELRQIGSHLHLFHPDFKLRVTVPMHNKELKRKTLASILRQANIKL</sequence>
<keyword evidence="2" id="KW-1277">Toxin-antitoxin system</keyword>
<keyword evidence="4" id="KW-0255">Endonuclease</keyword>
<dbReference type="Proteomes" id="UP000230796">
    <property type="component" value="Unassembled WGS sequence"/>
</dbReference>
<name>A0A2H0VL55_9BACT</name>
<proteinExistence type="inferred from homology"/>